<protein>
    <submittedName>
        <fullName evidence="1">Uncharacterized protein</fullName>
    </submittedName>
</protein>
<dbReference type="Proteomes" id="UP000032180">
    <property type="component" value="Chromosome 1"/>
</dbReference>
<reference evidence="2" key="2">
    <citation type="submission" date="2013-12" db="EMBL/GenBank/DDBJ databases">
        <authorList>
            <person name="Yu Y."/>
            <person name="Lee S."/>
            <person name="de Baynast K."/>
            <person name="Wissotski M."/>
            <person name="Liu L."/>
            <person name="Talag J."/>
            <person name="Goicoechea J."/>
            <person name="Angelova A."/>
            <person name="Jetty R."/>
            <person name="Kudrna D."/>
            <person name="Golser W."/>
            <person name="Rivera L."/>
            <person name="Zhang J."/>
            <person name="Wing R."/>
        </authorList>
    </citation>
    <scope>NUCLEOTIDE SEQUENCE</scope>
</reference>
<dbReference type="EnsemblPlants" id="LPERR01G12280.1">
    <property type="protein sequence ID" value="LPERR01G12280.1"/>
    <property type="gene ID" value="LPERR01G12280"/>
</dbReference>
<proteinExistence type="predicted"/>
<evidence type="ECO:0000313" key="2">
    <source>
        <dbReference type="Proteomes" id="UP000032180"/>
    </source>
</evidence>
<dbReference type="HOGENOM" id="CLU_147649_0_0_1"/>
<keyword evidence="2" id="KW-1185">Reference proteome</keyword>
<dbReference type="PANTHER" id="PTHR34268:SF14">
    <property type="entry name" value="OS01G0321850 PROTEIN"/>
    <property type="match status" value="1"/>
</dbReference>
<evidence type="ECO:0000313" key="1">
    <source>
        <dbReference type="EnsemblPlants" id="LPERR01G12280.1"/>
    </source>
</evidence>
<name>A0A0D9V0B0_9ORYZ</name>
<accession>A0A0D9V0B0</accession>
<reference evidence="1 2" key="1">
    <citation type="submission" date="2012-08" db="EMBL/GenBank/DDBJ databases">
        <title>Oryza genome evolution.</title>
        <authorList>
            <person name="Wing R.A."/>
        </authorList>
    </citation>
    <scope>NUCLEOTIDE SEQUENCE</scope>
</reference>
<organism evidence="1 2">
    <name type="scientific">Leersia perrieri</name>
    <dbReference type="NCBI Taxonomy" id="77586"/>
    <lineage>
        <taxon>Eukaryota</taxon>
        <taxon>Viridiplantae</taxon>
        <taxon>Streptophyta</taxon>
        <taxon>Embryophyta</taxon>
        <taxon>Tracheophyta</taxon>
        <taxon>Spermatophyta</taxon>
        <taxon>Magnoliopsida</taxon>
        <taxon>Liliopsida</taxon>
        <taxon>Poales</taxon>
        <taxon>Poaceae</taxon>
        <taxon>BOP clade</taxon>
        <taxon>Oryzoideae</taxon>
        <taxon>Oryzeae</taxon>
        <taxon>Oryzinae</taxon>
        <taxon>Leersia</taxon>
    </lineage>
</organism>
<dbReference type="eggNOG" id="ENOG502R5YJ">
    <property type="taxonomic scope" value="Eukaryota"/>
</dbReference>
<dbReference type="AlphaFoldDB" id="A0A0D9V0B0"/>
<dbReference type="PANTHER" id="PTHR34268">
    <property type="entry name" value="OS01G0321850 PROTEIN"/>
    <property type="match status" value="1"/>
</dbReference>
<reference evidence="1" key="3">
    <citation type="submission" date="2015-04" db="UniProtKB">
        <authorList>
            <consortium name="EnsemblPlants"/>
        </authorList>
    </citation>
    <scope>IDENTIFICATION</scope>
</reference>
<sequence>MDYFELQMEGHETLLKFAAFLVVQTLVYLILSKSSSVFSGGGRSASFRRLLERSESSRRMAALLAEMPRFGGEPSSPAGIKRGGGGRLVANDGGDVDVELELMLIRCSFWS</sequence>
<dbReference type="Gramene" id="LPERR01G12280.1">
    <property type="protein sequence ID" value="LPERR01G12280.1"/>
    <property type="gene ID" value="LPERR01G12280"/>
</dbReference>
<dbReference type="STRING" id="77586.A0A0D9V0B0"/>